<dbReference type="AlphaFoldDB" id="A0A646KIC4"/>
<dbReference type="EMBL" id="VCLA01000145">
    <property type="protein sequence ID" value="MQT02014.1"/>
    <property type="molecule type" value="Genomic_DNA"/>
</dbReference>
<protein>
    <submittedName>
        <fullName evidence="2">TIGR03086 family protein</fullName>
    </submittedName>
</protein>
<sequence length="208" mass="22259">MGDCGLIVDEAAGTVKWAEPERGGVVASSVLELYGRIAERFGELILNCPQDRWENPSPCPGWTARDVVVHVVSNHRRAVAGLDGSGYSAPGRGENLPHAWDAASEEIKAALRDPAKASALLGDEFGSIPFEEFVRRMACADTLIHGWDLARATGQDEVLDSEAVAVATETLVPEDGDIRMPRAFGAKVPAAPDADAQTRLLNFLGRQV</sequence>
<feature type="domain" description="Mycothiol-dependent maleylpyruvate isomerase metal-binding" evidence="1">
    <location>
        <begin position="37"/>
        <end position="150"/>
    </location>
</feature>
<evidence type="ECO:0000313" key="2">
    <source>
        <dbReference type="EMBL" id="MQT02014.1"/>
    </source>
</evidence>
<evidence type="ECO:0000313" key="3">
    <source>
        <dbReference type="Proteomes" id="UP000419138"/>
    </source>
</evidence>
<dbReference type="GO" id="GO:0046872">
    <property type="term" value="F:metal ion binding"/>
    <property type="evidence" value="ECO:0007669"/>
    <property type="project" value="InterPro"/>
</dbReference>
<name>A0A646KIC4_STRJU</name>
<dbReference type="InterPro" id="IPR017517">
    <property type="entry name" value="Maleyloyr_isom"/>
</dbReference>
<evidence type="ECO:0000259" key="1">
    <source>
        <dbReference type="Pfam" id="PF11716"/>
    </source>
</evidence>
<dbReference type="OrthoDB" id="5185819at2"/>
<dbReference type="Gene3D" id="1.20.120.450">
    <property type="entry name" value="dinb family like domain"/>
    <property type="match status" value="1"/>
</dbReference>
<dbReference type="NCBIfam" id="TIGR03086">
    <property type="entry name" value="TIGR03086 family metal-binding protein"/>
    <property type="match status" value="1"/>
</dbReference>
<gene>
    <name evidence="2" type="ORF">FF041_17890</name>
</gene>
<dbReference type="NCBIfam" id="TIGR03083">
    <property type="entry name" value="maleylpyruvate isomerase family mycothiol-dependent enzyme"/>
    <property type="match status" value="1"/>
</dbReference>
<dbReference type="Pfam" id="PF11716">
    <property type="entry name" value="MDMPI_N"/>
    <property type="match status" value="1"/>
</dbReference>
<keyword evidence="3" id="KW-1185">Reference proteome</keyword>
<dbReference type="InterPro" id="IPR017520">
    <property type="entry name" value="CHP03086"/>
</dbReference>
<organism evidence="2 3">
    <name type="scientific">Streptomyces jumonjinensis</name>
    <dbReference type="NCBI Taxonomy" id="1945"/>
    <lineage>
        <taxon>Bacteria</taxon>
        <taxon>Bacillati</taxon>
        <taxon>Actinomycetota</taxon>
        <taxon>Actinomycetes</taxon>
        <taxon>Kitasatosporales</taxon>
        <taxon>Streptomycetaceae</taxon>
        <taxon>Streptomyces</taxon>
    </lineage>
</organism>
<dbReference type="InterPro" id="IPR024344">
    <property type="entry name" value="MDMPI_metal-binding"/>
</dbReference>
<dbReference type="SUPFAM" id="SSF109854">
    <property type="entry name" value="DinB/YfiT-like putative metalloenzymes"/>
    <property type="match status" value="1"/>
</dbReference>
<reference evidence="2 3" key="1">
    <citation type="submission" date="2019-05" db="EMBL/GenBank/DDBJ databases">
        <title>Comparative genomics and metabolomics analyses of clavulanic acid producing Streptomyces species provides insight into specialized metabolism and evolution of beta-lactam biosynthetic gene clusters.</title>
        <authorList>
            <person name="Moore M.A."/>
            <person name="Cruz-Morales P."/>
            <person name="Barona Gomez F."/>
            <person name="Kapil T."/>
        </authorList>
    </citation>
    <scope>NUCLEOTIDE SEQUENCE [LARGE SCALE GENOMIC DNA]</scope>
    <source>
        <strain evidence="2 3">NRRL 5741</strain>
    </source>
</reference>
<dbReference type="Proteomes" id="UP000419138">
    <property type="component" value="Unassembled WGS sequence"/>
</dbReference>
<dbReference type="InterPro" id="IPR034660">
    <property type="entry name" value="DinB/YfiT-like"/>
</dbReference>
<proteinExistence type="predicted"/>
<comment type="caution">
    <text evidence="2">The sequence shown here is derived from an EMBL/GenBank/DDBJ whole genome shotgun (WGS) entry which is preliminary data.</text>
</comment>
<accession>A0A646KIC4</accession>